<protein>
    <submittedName>
        <fullName evidence="10">Drug resistance ATP-binding protein</fullName>
        <ecNumber evidence="10">3.6.3.-</ecNumber>
    </submittedName>
</protein>
<evidence type="ECO:0000259" key="9">
    <source>
        <dbReference type="PROSITE" id="PS50929"/>
    </source>
</evidence>
<dbReference type="InterPro" id="IPR039421">
    <property type="entry name" value="Type_1_exporter"/>
</dbReference>
<sequence>MSMESAAWHSLWKLSGDKGKAYASTTPKRVLGFAAGYKSRLLVFVLFSILAAVLAVITPVLAGRVVDEIVAQSGIRIIINLALIMAVIAILDSVVSVVVRWFSSRLGEGIIYDLRTAVFEHVQKMPVAFFSRTRTGALVSRLNNDVIGAQSAFAGTLSGLVSNTVALILTAAVMFTTSWQVTLIALVLLPIFLLPARHFGKSVALLRRESAELNATMGNQMTERFSAPGATLIKLFGRPKDESEQFALRAGKVRDIGVKMAMRQFYFVAALTLVAALALALVYGLGGMYAVRGDLAAGDVVVLGMLLTRLYTPLTALANARVEITSALVSFDRVFEVLDLEPLIADAPNARALDAGPVSVKFNQVNFSYPSADKVSLASLEEVAVLDTRGGEEVLHDINFEIPAGQTFALVGSSGAGKSTIASLLARLYDVDSGSVELAGVDIRQLKLGSLRSTVSMVTQDGHLFHESIRSNLTLARPEATEEQIWEALERARLKPVIQSLPDGLDTVVGERGYRLSGGERQRMTIARLLLAAPQVVILDEATAALDSANEAAVQAALGEALENRTALIIAHRLSTIRSANQILVVEGGRIIERGTHSELLASGGRYSELYETQFAQ</sequence>
<dbReference type="PROSITE" id="PS50893">
    <property type="entry name" value="ABC_TRANSPORTER_2"/>
    <property type="match status" value="1"/>
</dbReference>
<evidence type="ECO:0000256" key="3">
    <source>
        <dbReference type="ARBA" id="ARBA00022741"/>
    </source>
</evidence>
<dbReference type="CDD" id="cd18550">
    <property type="entry name" value="ABC_6TM_exporter_like"/>
    <property type="match status" value="1"/>
</dbReference>
<dbReference type="EC" id="3.6.3.-" evidence="10"/>
<dbReference type="InterPro" id="IPR011527">
    <property type="entry name" value="ABC1_TM_dom"/>
</dbReference>
<accession>A0ABM9Q1G5</accession>
<proteinExistence type="predicted"/>
<dbReference type="SMART" id="SM00382">
    <property type="entry name" value="AAA"/>
    <property type="match status" value="1"/>
</dbReference>
<feature type="domain" description="ABC transporter" evidence="8">
    <location>
        <begin position="380"/>
        <end position="613"/>
    </location>
</feature>
<evidence type="ECO:0000256" key="5">
    <source>
        <dbReference type="ARBA" id="ARBA00022989"/>
    </source>
</evidence>
<reference evidence="11" key="1">
    <citation type="journal article" date="2010" name="PLoS ONE">
        <title>The Arthrobacter arilaitensis Re117 genome sequence reveals its genetic adaptation to the surface of cheese.</title>
        <authorList>
            <person name="Monnet C."/>
            <person name="Loux V."/>
            <person name="Gibrat J.F."/>
            <person name="Spinnler E."/>
            <person name="Barbe V."/>
            <person name="Vacherie B."/>
            <person name="Gavory F."/>
            <person name="Gourbeyre E."/>
            <person name="Siguier P."/>
            <person name="Chandler M."/>
            <person name="Elleuch R."/>
            <person name="Irlinger F."/>
            <person name="Vallaeys T."/>
        </authorList>
    </citation>
    <scope>NUCLEOTIDE SEQUENCE</scope>
    <source>
        <strain evidence="11">DSM 16368 / CIP 108037 / IAM 15318 / JCM 13566 / Re117</strain>
    </source>
</reference>
<evidence type="ECO:0000256" key="2">
    <source>
        <dbReference type="ARBA" id="ARBA00022692"/>
    </source>
</evidence>
<evidence type="ECO:0000256" key="1">
    <source>
        <dbReference type="ARBA" id="ARBA00004651"/>
    </source>
</evidence>
<dbReference type="Gene3D" id="1.20.1560.10">
    <property type="entry name" value="ABC transporter type 1, transmembrane domain"/>
    <property type="match status" value="1"/>
</dbReference>
<keyword evidence="3" id="KW-0547">Nucleotide-binding</keyword>
<keyword evidence="6 7" id="KW-0472">Membrane</keyword>
<dbReference type="GeneID" id="303186876"/>
<dbReference type="PANTHER" id="PTHR43394">
    <property type="entry name" value="ATP-DEPENDENT PERMEASE MDL1, MITOCHONDRIAL"/>
    <property type="match status" value="1"/>
</dbReference>
<keyword evidence="10" id="KW-0378">Hydrolase</keyword>
<evidence type="ECO:0000256" key="7">
    <source>
        <dbReference type="SAM" id="Phobius"/>
    </source>
</evidence>
<feature type="transmembrane region" description="Helical" evidence="7">
    <location>
        <begin position="265"/>
        <end position="289"/>
    </location>
</feature>
<dbReference type="PROSITE" id="PS00211">
    <property type="entry name" value="ABC_TRANSPORTER_1"/>
    <property type="match status" value="1"/>
</dbReference>
<keyword evidence="2 7" id="KW-0812">Transmembrane</keyword>
<dbReference type="InterPro" id="IPR027417">
    <property type="entry name" value="P-loop_NTPase"/>
</dbReference>
<name>A0ABM9Q1G5_GLUAR</name>
<feature type="transmembrane region" description="Helical" evidence="7">
    <location>
        <begin position="165"/>
        <end position="194"/>
    </location>
</feature>
<evidence type="ECO:0000313" key="10">
    <source>
        <dbReference type="EMBL" id="CBT77537.1"/>
    </source>
</evidence>
<dbReference type="SUPFAM" id="SSF90123">
    <property type="entry name" value="ABC transporter transmembrane region"/>
    <property type="match status" value="1"/>
</dbReference>
<dbReference type="EMBL" id="FQ311875">
    <property type="protein sequence ID" value="CBT77537.1"/>
    <property type="molecule type" value="Genomic_DNA"/>
</dbReference>
<dbReference type="Proteomes" id="UP000006878">
    <property type="component" value="Chromosome"/>
</dbReference>
<dbReference type="Pfam" id="PF00005">
    <property type="entry name" value="ABC_tran"/>
    <property type="match status" value="1"/>
</dbReference>
<keyword evidence="4 10" id="KW-0067">ATP-binding</keyword>
<evidence type="ECO:0000256" key="4">
    <source>
        <dbReference type="ARBA" id="ARBA00022840"/>
    </source>
</evidence>
<dbReference type="PROSITE" id="PS50929">
    <property type="entry name" value="ABC_TM1F"/>
    <property type="match status" value="1"/>
</dbReference>
<evidence type="ECO:0000256" key="6">
    <source>
        <dbReference type="ARBA" id="ARBA00023136"/>
    </source>
</evidence>
<dbReference type="InterPro" id="IPR003439">
    <property type="entry name" value="ABC_transporter-like_ATP-bd"/>
</dbReference>
<feature type="transmembrane region" description="Helical" evidence="7">
    <location>
        <begin position="78"/>
        <end position="102"/>
    </location>
</feature>
<dbReference type="RefSeq" id="WP_013350633.1">
    <property type="nucleotide sequence ID" value="NC_014550.1"/>
</dbReference>
<dbReference type="InterPro" id="IPR036640">
    <property type="entry name" value="ABC1_TM_sf"/>
</dbReference>
<reference evidence="11" key="2">
    <citation type="submission" date="2010-07" db="EMBL/GenBank/DDBJ databases">
        <title>Complete genome sequence of Arthrobacter arilaitensis (strain DSM 16368 / CIP 108037 / JCM 13566 / Re117).</title>
        <authorList>
            <person name="Genoscope."/>
        </authorList>
    </citation>
    <scope>NUCLEOTIDE SEQUENCE [LARGE SCALE GENOMIC DNA]</scope>
    <source>
        <strain evidence="11">DSM 16368 / CIP 108037 / IAM 15318 / JCM 13566 / Re117</strain>
    </source>
</reference>
<feature type="transmembrane region" description="Helical" evidence="7">
    <location>
        <begin position="41"/>
        <end position="66"/>
    </location>
</feature>
<dbReference type="GO" id="GO:0016787">
    <property type="term" value="F:hydrolase activity"/>
    <property type="evidence" value="ECO:0007669"/>
    <property type="project" value="UniProtKB-KW"/>
</dbReference>
<dbReference type="SUPFAM" id="SSF52540">
    <property type="entry name" value="P-loop containing nucleoside triphosphate hydrolases"/>
    <property type="match status" value="1"/>
</dbReference>
<dbReference type="GO" id="GO:0005524">
    <property type="term" value="F:ATP binding"/>
    <property type="evidence" value="ECO:0007669"/>
    <property type="project" value="UniProtKB-KW"/>
</dbReference>
<dbReference type="InterPro" id="IPR003593">
    <property type="entry name" value="AAA+_ATPase"/>
</dbReference>
<dbReference type="PANTHER" id="PTHR43394:SF1">
    <property type="entry name" value="ATP-BINDING CASSETTE SUB-FAMILY B MEMBER 10, MITOCHONDRIAL"/>
    <property type="match status" value="1"/>
</dbReference>
<comment type="subcellular location">
    <subcellularLocation>
        <location evidence="1">Cell membrane</location>
        <topology evidence="1">Multi-pass membrane protein</topology>
    </subcellularLocation>
</comment>
<evidence type="ECO:0000313" key="11">
    <source>
        <dbReference type="Proteomes" id="UP000006878"/>
    </source>
</evidence>
<organism evidence="10 11">
    <name type="scientific">Glutamicibacter arilaitensis (strain DSM 16368 / CIP 108037 / IAM 15318 / JCM 13566 / NCIMB 14258 / Re117)</name>
    <name type="common">Arthrobacter arilaitensis</name>
    <dbReference type="NCBI Taxonomy" id="861360"/>
    <lineage>
        <taxon>Bacteria</taxon>
        <taxon>Bacillati</taxon>
        <taxon>Actinomycetota</taxon>
        <taxon>Actinomycetes</taxon>
        <taxon>Micrococcales</taxon>
        <taxon>Micrococcaceae</taxon>
        <taxon>Glutamicibacter</taxon>
    </lineage>
</organism>
<keyword evidence="11" id="KW-1185">Reference proteome</keyword>
<dbReference type="InterPro" id="IPR017871">
    <property type="entry name" value="ABC_transporter-like_CS"/>
</dbReference>
<evidence type="ECO:0000259" key="8">
    <source>
        <dbReference type="PROSITE" id="PS50893"/>
    </source>
</evidence>
<gene>
    <name evidence="10" type="ordered locus">AARI_33460</name>
</gene>
<keyword evidence="5 7" id="KW-1133">Transmembrane helix</keyword>
<dbReference type="Pfam" id="PF00664">
    <property type="entry name" value="ABC_membrane"/>
    <property type="match status" value="1"/>
</dbReference>
<feature type="domain" description="ABC transmembrane type-1" evidence="9">
    <location>
        <begin position="42"/>
        <end position="326"/>
    </location>
</feature>
<dbReference type="Gene3D" id="3.40.50.300">
    <property type="entry name" value="P-loop containing nucleotide triphosphate hydrolases"/>
    <property type="match status" value="1"/>
</dbReference>